<organism evidence="1">
    <name type="scientific">bioreactor metagenome</name>
    <dbReference type="NCBI Taxonomy" id="1076179"/>
    <lineage>
        <taxon>unclassified sequences</taxon>
        <taxon>metagenomes</taxon>
        <taxon>ecological metagenomes</taxon>
    </lineage>
</organism>
<dbReference type="EMBL" id="VSSQ01009253">
    <property type="protein sequence ID" value="MPM41124.1"/>
    <property type="molecule type" value="Genomic_DNA"/>
</dbReference>
<dbReference type="AlphaFoldDB" id="A0A644ZU73"/>
<name>A0A644ZU73_9ZZZZ</name>
<sequence length="84" mass="9453">MYAVLVQVVPEFCGGDVPEGIGKVVDDHFGLSCGSRREIENHDILVLVHLFGFHKRYGILYAVVKVNPPFGNVLSNHNPVFYRR</sequence>
<proteinExistence type="predicted"/>
<accession>A0A644ZU73</accession>
<protein>
    <submittedName>
        <fullName evidence="1">Uncharacterized protein</fullName>
    </submittedName>
</protein>
<comment type="caution">
    <text evidence="1">The sequence shown here is derived from an EMBL/GenBank/DDBJ whole genome shotgun (WGS) entry which is preliminary data.</text>
</comment>
<reference evidence="1" key="1">
    <citation type="submission" date="2019-08" db="EMBL/GenBank/DDBJ databases">
        <authorList>
            <person name="Kucharzyk K."/>
            <person name="Murdoch R.W."/>
            <person name="Higgins S."/>
            <person name="Loffler F."/>
        </authorList>
    </citation>
    <scope>NUCLEOTIDE SEQUENCE</scope>
</reference>
<evidence type="ECO:0000313" key="1">
    <source>
        <dbReference type="EMBL" id="MPM41124.1"/>
    </source>
</evidence>
<gene>
    <name evidence="1" type="ORF">SDC9_87774</name>
</gene>